<dbReference type="Proteomes" id="UP001204151">
    <property type="component" value="Unassembled WGS sequence"/>
</dbReference>
<feature type="domain" description="Integrase catalytic" evidence="1">
    <location>
        <begin position="146"/>
        <end position="323"/>
    </location>
</feature>
<dbReference type="NCBIfam" id="NF033594">
    <property type="entry name" value="transpos_ISNCY_2"/>
    <property type="match status" value="1"/>
</dbReference>
<accession>A0ABT1ZQI8</accession>
<dbReference type="InterPro" id="IPR009057">
    <property type="entry name" value="Homeodomain-like_sf"/>
</dbReference>
<gene>
    <name evidence="2" type="ORF">NX784_11280</name>
</gene>
<dbReference type="SUPFAM" id="SSF46689">
    <property type="entry name" value="Homeodomain-like"/>
    <property type="match status" value="1"/>
</dbReference>
<dbReference type="InterPro" id="IPR036397">
    <property type="entry name" value="RNaseH_sf"/>
</dbReference>
<dbReference type="InterPro" id="IPR012337">
    <property type="entry name" value="RNaseH-like_sf"/>
</dbReference>
<dbReference type="InterPro" id="IPR001584">
    <property type="entry name" value="Integrase_cat-core"/>
</dbReference>
<comment type="caution">
    <text evidence="2">The sequence shown here is derived from an EMBL/GenBank/DDBJ whole genome shotgun (WGS) entry which is preliminary data.</text>
</comment>
<dbReference type="EMBL" id="JANUGW010000007">
    <property type="protein sequence ID" value="MCS0582175.1"/>
    <property type="molecule type" value="Genomic_DNA"/>
</dbReference>
<proteinExistence type="predicted"/>
<evidence type="ECO:0000313" key="3">
    <source>
        <dbReference type="Proteomes" id="UP001204151"/>
    </source>
</evidence>
<name>A0ABT1ZQI8_9BURK</name>
<dbReference type="Gene3D" id="3.30.420.10">
    <property type="entry name" value="Ribonuclease H-like superfamily/Ribonuclease H"/>
    <property type="match status" value="1"/>
</dbReference>
<dbReference type="InterPro" id="IPR047797">
    <property type="entry name" value="ISNCY_transpos"/>
</dbReference>
<dbReference type="Pfam" id="PF13551">
    <property type="entry name" value="HTH_29"/>
    <property type="match status" value="1"/>
</dbReference>
<reference evidence="2 3" key="1">
    <citation type="submission" date="2022-08" db="EMBL/GenBank/DDBJ databases">
        <title>Reclassification of Massilia species as members of the genera Telluria, Duganella, Pseudoduganella, Mokoshia gen. nov. and Zemynaea gen. nov. using orthogonal and non-orthogonal genome-based approaches.</title>
        <authorList>
            <person name="Bowman J.P."/>
        </authorList>
    </citation>
    <scope>NUCLEOTIDE SEQUENCE [LARGE SCALE GENOMIC DNA]</scope>
    <source>
        <strain evidence="2 3">JCM 31316</strain>
    </source>
</reference>
<dbReference type="RefSeq" id="WP_258816756.1">
    <property type="nucleotide sequence ID" value="NZ_JANUGW010000007.1"/>
</dbReference>
<evidence type="ECO:0000313" key="2">
    <source>
        <dbReference type="EMBL" id="MCS0582175.1"/>
    </source>
</evidence>
<organism evidence="2 3">
    <name type="scientific">Massilia pinisoli</name>
    <dbReference type="NCBI Taxonomy" id="1772194"/>
    <lineage>
        <taxon>Bacteria</taxon>
        <taxon>Pseudomonadati</taxon>
        <taxon>Pseudomonadota</taxon>
        <taxon>Betaproteobacteria</taxon>
        <taxon>Burkholderiales</taxon>
        <taxon>Oxalobacteraceae</taxon>
        <taxon>Telluria group</taxon>
        <taxon>Massilia</taxon>
    </lineage>
</organism>
<dbReference type="PROSITE" id="PS50994">
    <property type="entry name" value="INTEGRASE"/>
    <property type="match status" value="1"/>
</dbReference>
<sequence>MLLIPNGLESSVGKVGSITMEELERAEIIDASIRGEITAVIAAKRLGLTTRQVRRLQKRFEQEGESGMISRQRGKPSNNRLAPEVAQKALELVRDLYTDFGPTLACEQLRERHQLALSKETLRNLMIEAGLWIPKAARRSRLYQPRERRPCVGELVQIDGSRHHWFEKRADPCTLLAYVDDATGRILHLHFARTETTASYFEATRRYLEQHGKPQAFYADRAAVFRSPSATNRTRTQFQRALDELGIELICANSPQAKGRVERLNRTLQDRLVKGLRLEAISDIETANTWSHNFIQRYNAGFSRVPRNQFDAHMPLQPSDDLALILALHDRRKLSTKLTLQHAALQYLVEDRPSTRGLIGQPIDIYTYPDGRVELRAHGDILAYTTLEIPRMNKAIDVDSKTLHHLVDKKVRNRHYRDNQPAAVIAQGVSSAKKTSAQKRV</sequence>
<evidence type="ECO:0000259" key="1">
    <source>
        <dbReference type="PROSITE" id="PS50994"/>
    </source>
</evidence>
<dbReference type="PANTHER" id="PTHR35004">
    <property type="entry name" value="TRANSPOSASE RV3428C-RELATED"/>
    <property type="match status" value="1"/>
</dbReference>
<keyword evidence="3" id="KW-1185">Reference proteome</keyword>
<protein>
    <submittedName>
        <fullName evidence="2">ISNCY family transposase</fullName>
    </submittedName>
</protein>
<dbReference type="SUPFAM" id="SSF53098">
    <property type="entry name" value="Ribonuclease H-like"/>
    <property type="match status" value="1"/>
</dbReference>
<dbReference type="PANTHER" id="PTHR35004:SF7">
    <property type="entry name" value="INTEGRASE PROTEIN"/>
    <property type="match status" value="1"/>
</dbReference>